<reference evidence="1" key="1">
    <citation type="submission" date="2014-11" db="EMBL/GenBank/DDBJ databases">
        <authorList>
            <person name="Amaro Gonzalez C."/>
        </authorList>
    </citation>
    <scope>NUCLEOTIDE SEQUENCE</scope>
</reference>
<name>A0A0E9QMY7_ANGAN</name>
<organism evidence="1">
    <name type="scientific">Anguilla anguilla</name>
    <name type="common">European freshwater eel</name>
    <name type="synonym">Muraena anguilla</name>
    <dbReference type="NCBI Taxonomy" id="7936"/>
    <lineage>
        <taxon>Eukaryota</taxon>
        <taxon>Metazoa</taxon>
        <taxon>Chordata</taxon>
        <taxon>Craniata</taxon>
        <taxon>Vertebrata</taxon>
        <taxon>Euteleostomi</taxon>
        <taxon>Actinopterygii</taxon>
        <taxon>Neopterygii</taxon>
        <taxon>Teleostei</taxon>
        <taxon>Anguilliformes</taxon>
        <taxon>Anguillidae</taxon>
        <taxon>Anguilla</taxon>
    </lineage>
</organism>
<proteinExistence type="predicted"/>
<dbReference type="EMBL" id="GBXM01090750">
    <property type="protein sequence ID" value="JAH17827.1"/>
    <property type="molecule type" value="Transcribed_RNA"/>
</dbReference>
<sequence length="43" mass="4491">MPTDPTAAPSALTANVAQSSLEFLLESGYVPGLHLRRAGHEGQ</sequence>
<reference evidence="1" key="2">
    <citation type="journal article" date="2015" name="Fish Shellfish Immunol.">
        <title>Early steps in the European eel (Anguilla anguilla)-Vibrio vulnificus interaction in the gills: Role of the RtxA13 toxin.</title>
        <authorList>
            <person name="Callol A."/>
            <person name="Pajuelo D."/>
            <person name="Ebbesson L."/>
            <person name="Teles M."/>
            <person name="MacKenzie S."/>
            <person name="Amaro C."/>
        </authorList>
    </citation>
    <scope>NUCLEOTIDE SEQUENCE</scope>
</reference>
<evidence type="ECO:0000313" key="1">
    <source>
        <dbReference type="EMBL" id="JAH17827.1"/>
    </source>
</evidence>
<accession>A0A0E9QMY7</accession>
<dbReference type="AlphaFoldDB" id="A0A0E9QMY7"/>
<protein>
    <submittedName>
        <fullName evidence="1">Uncharacterized protein</fullName>
    </submittedName>
</protein>